<proteinExistence type="predicted"/>
<keyword evidence="3" id="KW-1185">Reference proteome</keyword>
<sequence length="221" mass="23918">MRAVRSARHTARIKAVSQQSPLFSIPDLCALKTRSNDFSSRRTSPHTATHAHILSSLSPALPFALWGKAIGRNSSPSGKPPPPRTSPVPRLSRVPGLRRAREAGEVRGRTEERLRARCPPPSRRWSCSVQAGASAPALSRQVSADAGSETWRQVHLTATPSQLQPLDPAPKCCGQSPTQPSRCSSRHHGLDAGESPLSPCPRALARSPPRRCELRHRTPAS</sequence>
<feature type="region of interest" description="Disordered" evidence="1">
    <location>
        <begin position="71"/>
        <end position="129"/>
    </location>
</feature>
<reference evidence="2" key="1">
    <citation type="submission" date="2023-04" db="EMBL/GenBank/DDBJ databases">
        <authorList>
            <consortium name="ELIXIR-Norway"/>
        </authorList>
    </citation>
    <scope>NUCLEOTIDE SEQUENCE [LARGE SCALE GENOMIC DNA]</scope>
</reference>
<protein>
    <submittedName>
        <fullName evidence="2">Uncharacterized protein</fullName>
    </submittedName>
</protein>
<accession>A0ABN8Z2A9</accession>
<name>A0ABN8Z2A9_RANTA</name>
<dbReference type="Proteomes" id="UP001176941">
    <property type="component" value="Chromosome 27"/>
</dbReference>
<dbReference type="EMBL" id="OX459963">
    <property type="protein sequence ID" value="CAI9167978.1"/>
    <property type="molecule type" value="Genomic_DNA"/>
</dbReference>
<feature type="compositionally biased region" description="Basic and acidic residues" evidence="1">
    <location>
        <begin position="99"/>
        <end position="115"/>
    </location>
</feature>
<evidence type="ECO:0000313" key="3">
    <source>
        <dbReference type="Proteomes" id="UP001176941"/>
    </source>
</evidence>
<evidence type="ECO:0000313" key="2">
    <source>
        <dbReference type="EMBL" id="CAI9167978.1"/>
    </source>
</evidence>
<organism evidence="2 3">
    <name type="scientific">Rangifer tarandus platyrhynchus</name>
    <name type="common">Svalbard reindeer</name>
    <dbReference type="NCBI Taxonomy" id="3082113"/>
    <lineage>
        <taxon>Eukaryota</taxon>
        <taxon>Metazoa</taxon>
        <taxon>Chordata</taxon>
        <taxon>Craniata</taxon>
        <taxon>Vertebrata</taxon>
        <taxon>Euteleostomi</taxon>
        <taxon>Mammalia</taxon>
        <taxon>Eutheria</taxon>
        <taxon>Laurasiatheria</taxon>
        <taxon>Artiodactyla</taxon>
        <taxon>Ruminantia</taxon>
        <taxon>Pecora</taxon>
        <taxon>Cervidae</taxon>
        <taxon>Odocoileinae</taxon>
        <taxon>Rangifer</taxon>
    </lineage>
</organism>
<gene>
    <name evidence="2" type="ORF">MRATA1EN1_LOCUS16940</name>
</gene>
<feature type="compositionally biased region" description="Basic and acidic residues" evidence="1">
    <location>
        <begin position="210"/>
        <end position="221"/>
    </location>
</feature>
<feature type="region of interest" description="Disordered" evidence="1">
    <location>
        <begin position="159"/>
        <end position="221"/>
    </location>
</feature>
<evidence type="ECO:0000256" key="1">
    <source>
        <dbReference type="SAM" id="MobiDB-lite"/>
    </source>
</evidence>